<keyword evidence="3 5" id="KW-1133">Transmembrane helix</keyword>
<dbReference type="AlphaFoldDB" id="A0A6G9AHX2"/>
<evidence type="ECO:0000256" key="4">
    <source>
        <dbReference type="ARBA" id="ARBA00023136"/>
    </source>
</evidence>
<evidence type="ECO:0000313" key="8">
    <source>
        <dbReference type="Proteomes" id="UP000501802"/>
    </source>
</evidence>
<dbReference type="EMBL" id="CP050063">
    <property type="protein sequence ID" value="QIP11919.1"/>
    <property type="molecule type" value="Genomic_DNA"/>
</dbReference>
<dbReference type="KEGG" id="spib:G8759_04360"/>
<feature type="domain" description="EamA" evidence="6">
    <location>
        <begin position="157"/>
        <end position="284"/>
    </location>
</feature>
<dbReference type="GO" id="GO:0016020">
    <property type="term" value="C:membrane"/>
    <property type="evidence" value="ECO:0007669"/>
    <property type="project" value="UniProtKB-SubCell"/>
</dbReference>
<accession>A0A6G9AHX2</accession>
<protein>
    <submittedName>
        <fullName evidence="7">DMT family transporter</fullName>
    </submittedName>
</protein>
<dbReference type="PANTHER" id="PTHR22911">
    <property type="entry name" value="ACYL-MALONYL CONDENSING ENZYME-RELATED"/>
    <property type="match status" value="1"/>
</dbReference>
<feature type="transmembrane region" description="Helical" evidence="5">
    <location>
        <begin position="267"/>
        <end position="284"/>
    </location>
</feature>
<feature type="transmembrane region" description="Helical" evidence="5">
    <location>
        <begin position="129"/>
        <end position="145"/>
    </location>
</feature>
<dbReference type="SUPFAM" id="SSF103481">
    <property type="entry name" value="Multidrug resistance efflux transporter EmrE"/>
    <property type="match status" value="2"/>
</dbReference>
<keyword evidence="2 5" id="KW-0812">Transmembrane</keyword>
<evidence type="ECO:0000259" key="6">
    <source>
        <dbReference type="Pfam" id="PF00892"/>
    </source>
</evidence>
<feature type="transmembrane region" description="Helical" evidence="5">
    <location>
        <begin position="102"/>
        <end position="120"/>
    </location>
</feature>
<feature type="transmembrane region" description="Helical" evidence="5">
    <location>
        <begin position="207"/>
        <end position="227"/>
    </location>
</feature>
<feature type="transmembrane region" description="Helical" evidence="5">
    <location>
        <begin position="183"/>
        <end position="201"/>
    </location>
</feature>
<feature type="transmembrane region" description="Helical" evidence="5">
    <location>
        <begin position="75"/>
        <end position="96"/>
    </location>
</feature>
<dbReference type="InterPro" id="IPR037185">
    <property type="entry name" value="EmrE-like"/>
</dbReference>
<evidence type="ECO:0000313" key="7">
    <source>
        <dbReference type="EMBL" id="QIP11919.1"/>
    </source>
</evidence>
<feature type="domain" description="EamA" evidence="6">
    <location>
        <begin position="16"/>
        <end position="142"/>
    </location>
</feature>
<dbReference type="PANTHER" id="PTHR22911:SF6">
    <property type="entry name" value="SOLUTE CARRIER FAMILY 35 MEMBER G1"/>
    <property type="match status" value="1"/>
</dbReference>
<dbReference type="InterPro" id="IPR000620">
    <property type="entry name" value="EamA_dom"/>
</dbReference>
<dbReference type="Pfam" id="PF00892">
    <property type="entry name" value="EamA"/>
    <property type="match status" value="2"/>
</dbReference>
<dbReference type="Gene3D" id="1.10.3730.20">
    <property type="match status" value="1"/>
</dbReference>
<feature type="transmembrane region" description="Helical" evidence="5">
    <location>
        <begin position="151"/>
        <end position="171"/>
    </location>
</feature>
<feature type="transmembrane region" description="Helical" evidence="5">
    <location>
        <begin position="45"/>
        <end position="63"/>
    </location>
</feature>
<dbReference type="RefSeq" id="WP_167205572.1">
    <property type="nucleotide sequence ID" value="NZ_CP050063.1"/>
</dbReference>
<dbReference type="Proteomes" id="UP000501802">
    <property type="component" value="Chromosome"/>
</dbReference>
<comment type="subcellular location">
    <subcellularLocation>
        <location evidence="1">Membrane</location>
        <topology evidence="1">Multi-pass membrane protein</topology>
    </subcellularLocation>
</comment>
<evidence type="ECO:0000256" key="3">
    <source>
        <dbReference type="ARBA" id="ARBA00022989"/>
    </source>
</evidence>
<evidence type="ECO:0000256" key="1">
    <source>
        <dbReference type="ARBA" id="ARBA00004141"/>
    </source>
</evidence>
<feature type="transmembrane region" description="Helical" evidence="5">
    <location>
        <begin position="239"/>
        <end position="261"/>
    </location>
</feature>
<evidence type="ECO:0000256" key="2">
    <source>
        <dbReference type="ARBA" id="ARBA00022692"/>
    </source>
</evidence>
<gene>
    <name evidence="7" type="ORF">G8759_04360</name>
</gene>
<organism evidence="7 8">
    <name type="scientific">Spirosoma aureum</name>
    <dbReference type="NCBI Taxonomy" id="2692134"/>
    <lineage>
        <taxon>Bacteria</taxon>
        <taxon>Pseudomonadati</taxon>
        <taxon>Bacteroidota</taxon>
        <taxon>Cytophagia</taxon>
        <taxon>Cytophagales</taxon>
        <taxon>Cytophagaceae</taxon>
        <taxon>Spirosoma</taxon>
    </lineage>
</organism>
<keyword evidence="4 5" id="KW-0472">Membrane</keyword>
<keyword evidence="8" id="KW-1185">Reference proteome</keyword>
<proteinExistence type="predicted"/>
<reference evidence="7 8" key="1">
    <citation type="submission" date="2020-03" db="EMBL/GenBank/DDBJ databases">
        <authorList>
            <person name="Kim M.K."/>
        </authorList>
    </citation>
    <scope>NUCLEOTIDE SEQUENCE [LARGE SCALE GENOMIC DNA]</scope>
    <source>
        <strain evidence="7 8">BT328</strain>
    </source>
</reference>
<name>A0A6G9AHX2_9BACT</name>
<evidence type="ECO:0000256" key="5">
    <source>
        <dbReference type="SAM" id="Phobius"/>
    </source>
</evidence>
<sequence>MSSTNPPCLNGISRSIQYMVLSTLCFTIMQSLIKLLPQFNSAQHIFFRSMIGWLMSVACLRYTGVSLVGKNQSMLVFRGLVGSISMFSFFYILTHIPFGSAVAFKYLSPIATAAFAVVFLGERVSNRQWLFYAITFSGVLLLKGFNPRISVFDMGIGLLSAVSGGLLAIIIRHIGDDDHPLVILHYFMAISAMLGGVGALTDWHTPTLADIGWLLLIGIVGFWAQNFMTKSIQAPTEDISFLAIIRYSEVFFAIIVGYVAFDEHYSWQSILGMVLIFTGQLLSFRRRARPADNAKQLDL</sequence>